<dbReference type="Gene3D" id="3.30.1540.10">
    <property type="entry name" value="formyl-coa transferase, domain 3"/>
    <property type="match status" value="1"/>
</dbReference>
<evidence type="ECO:0000313" key="4">
    <source>
        <dbReference type="RefSeq" id="XP_034230631.1"/>
    </source>
</evidence>
<dbReference type="PANTHER" id="PTHR48207">
    <property type="entry name" value="SUCCINATE--HYDROXYMETHYLGLUTARATE COA-TRANSFERASE"/>
    <property type="match status" value="1"/>
</dbReference>
<gene>
    <name evidence="4" type="primary">LOC117639251</name>
</gene>
<dbReference type="GeneID" id="117639251"/>
<dbReference type="Gene3D" id="3.40.50.10540">
    <property type="entry name" value="Crotonobetainyl-coa:carnitine coa-transferase, domain 1"/>
    <property type="match status" value="1"/>
</dbReference>
<dbReference type="GO" id="GO:0005739">
    <property type="term" value="C:mitochondrion"/>
    <property type="evidence" value="ECO:0007669"/>
    <property type="project" value="TreeGrafter"/>
</dbReference>
<organism evidence="4">
    <name type="scientific">Thrips palmi</name>
    <name type="common">Melon thrips</name>
    <dbReference type="NCBI Taxonomy" id="161013"/>
    <lineage>
        <taxon>Eukaryota</taxon>
        <taxon>Metazoa</taxon>
        <taxon>Ecdysozoa</taxon>
        <taxon>Arthropoda</taxon>
        <taxon>Hexapoda</taxon>
        <taxon>Insecta</taxon>
        <taxon>Pterygota</taxon>
        <taxon>Neoptera</taxon>
        <taxon>Paraneoptera</taxon>
        <taxon>Thysanoptera</taxon>
        <taxon>Terebrantia</taxon>
        <taxon>Thripoidea</taxon>
        <taxon>Thripidae</taxon>
        <taxon>Thrips</taxon>
    </lineage>
</organism>
<dbReference type="InParanoid" id="A0A6P8Y3I2"/>
<dbReference type="Pfam" id="PF02515">
    <property type="entry name" value="CoA_transf_3"/>
    <property type="match status" value="1"/>
</dbReference>
<dbReference type="SUPFAM" id="SSF89796">
    <property type="entry name" value="CoA-transferase family III (CaiB/BaiF)"/>
    <property type="match status" value="1"/>
</dbReference>
<dbReference type="KEGG" id="tpal:117639251"/>
<dbReference type="RefSeq" id="XP_034230631.1">
    <property type="nucleotide sequence ID" value="XM_034374740.1"/>
</dbReference>
<dbReference type="OrthoDB" id="5863171at2759"/>
<dbReference type="FunCoup" id="A0A6P8Y3I2">
    <property type="interactions" value="16"/>
</dbReference>
<dbReference type="AlphaFoldDB" id="A0A6P8Y3I2"/>
<dbReference type="InterPro" id="IPR044855">
    <property type="entry name" value="CoA-Trfase_III_dom3_sf"/>
</dbReference>
<reference evidence="4" key="1">
    <citation type="submission" date="2025-08" db="UniProtKB">
        <authorList>
            <consortium name="RefSeq"/>
        </authorList>
    </citation>
    <scope>IDENTIFICATION</scope>
    <source>
        <tissue evidence="4">Total insect</tissue>
    </source>
</reference>
<keyword evidence="3" id="KW-1185">Reference proteome</keyword>
<dbReference type="InterPro" id="IPR023606">
    <property type="entry name" value="CoA-Trfase_III_dom_1_sf"/>
</dbReference>
<proteinExistence type="inferred from homology"/>
<dbReference type="FunFam" id="3.40.50.10540:FF:000005">
    <property type="entry name" value="succinate--hydroxymethylglutarate CoA-transferase isoform X1"/>
    <property type="match status" value="1"/>
</dbReference>
<sequence length="456" mass="49942">MDRCSLYQSVVNIRPKMMASPLLSLVRCLYRSTTPFVGFRRHPRALKLSRGLSSEVQADPLAGVRILDLTRIVAGPYCTMVLGDLGAEVIKVERPIEGDECRKWGPPFIGDTNESCYFMAVNRNKKSLCIDMKSTEGKNILFELAEKADVLVENFVPGKMDELGLGYADFKAVAPHLIYCSISGFGPDGPYSNRPGYDVIAASMGGLLHITGPQDGEPCKVGVALTDIMTGLYAHGAIMAALMQRLQTGLGQKIDANLLSTQVASLINIGSNYLNGGVEAERHGTSHPSIVPYEALETKDGCFITVGTGSDKQFVDLCHRFELPHIANDSKFVTNKLRVKNRKVLLAILKDKFRTKIRNEWLKLLEGASFPYGPINSIADVFNDPHLEATKVVQYVDHPVAGKVKLVAPAVKFSNAKNQIRSPPPTLGQHTHEILHSTLGYSQEKIERLIKIGAVA</sequence>
<name>A0A6P8Y3I2_THRPL</name>
<accession>A0A6P8Y3I2</accession>
<dbReference type="InterPro" id="IPR003673">
    <property type="entry name" value="CoA-Trfase_fam_III"/>
</dbReference>
<protein>
    <submittedName>
        <fullName evidence="4">Succinate--hydroxymethylglutarate CoA-transferase</fullName>
    </submittedName>
</protein>
<keyword evidence="2" id="KW-0808">Transferase</keyword>
<dbReference type="Proteomes" id="UP000515158">
    <property type="component" value="Unplaced"/>
</dbReference>
<comment type="similarity">
    <text evidence="1">Belongs to the CoA-transferase III family.</text>
</comment>
<evidence type="ECO:0000256" key="2">
    <source>
        <dbReference type="ARBA" id="ARBA00022679"/>
    </source>
</evidence>
<dbReference type="PANTHER" id="PTHR48207:SF3">
    <property type="entry name" value="SUCCINATE--HYDROXYMETHYLGLUTARATE COA-TRANSFERASE"/>
    <property type="match status" value="1"/>
</dbReference>
<evidence type="ECO:0000256" key="1">
    <source>
        <dbReference type="ARBA" id="ARBA00008383"/>
    </source>
</evidence>
<evidence type="ECO:0000313" key="3">
    <source>
        <dbReference type="Proteomes" id="UP000515158"/>
    </source>
</evidence>
<dbReference type="GO" id="GO:0047369">
    <property type="term" value="F:succinate-hydroxymethylglutarate CoA-transferase activity"/>
    <property type="evidence" value="ECO:0007669"/>
    <property type="project" value="TreeGrafter"/>
</dbReference>
<dbReference type="InterPro" id="IPR050483">
    <property type="entry name" value="CoA-transferase_III_domain"/>
</dbReference>